<dbReference type="PANTHER" id="PTHR11953:SF0">
    <property type="entry name" value="EXOSOME COMPLEX COMPONENT RRP41"/>
    <property type="match status" value="1"/>
</dbReference>
<evidence type="ECO:0000313" key="10">
    <source>
        <dbReference type="Proteomes" id="UP000319783"/>
    </source>
</evidence>
<keyword evidence="4 6" id="KW-0819">tRNA processing</keyword>
<dbReference type="Pfam" id="PF01138">
    <property type="entry name" value="RNase_PH"/>
    <property type="match status" value="1"/>
</dbReference>
<feature type="domain" description="Exoribonuclease phosphorolytic" evidence="7">
    <location>
        <begin position="10"/>
        <end position="140"/>
    </location>
</feature>
<evidence type="ECO:0000259" key="7">
    <source>
        <dbReference type="Pfam" id="PF01138"/>
    </source>
</evidence>
<name>A0A533QDP3_9BACT</name>
<feature type="binding site" evidence="6">
    <location>
        <position position="86"/>
    </location>
    <ligand>
        <name>phosphate</name>
        <dbReference type="ChEBI" id="CHEBI:43474"/>
        <note>substrate</note>
    </ligand>
</feature>
<protein>
    <recommendedName>
        <fullName evidence="6">Ribonuclease PH</fullName>
        <shortName evidence="6">RNase PH</shortName>
        <ecNumber evidence="6">2.7.7.56</ecNumber>
    </recommendedName>
    <alternativeName>
        <fullName evidence="6">tRNA nucleotidyltransferase</fullName>
    </alternativeName>
</protein>
<dbReference type="CDD" id="cd11362">
    <property type="entry name" value="RNase_PH_bact"/>
    <property type="match status" value="1"/>
</dbReference>
<keyword evidence="6" id="KW-0808">Transferase</keyword>
<keyword evidence="6" id="KW-0548">Nucleotidyltransferase</keyword>
<dbReference type="InterPro" id="IPR036345">
    <property type="entry name" value="ExoRNase_PH_dom2_sf"/>
</dbReference>
<proteinExistence type="inferred from homology"/>
<dbReference type="GO" id="GO:0008033">
    <property type="term" value="P:tRNA processing"/>
    <property type="evidence" value="ECO:0007669"/>
    <property type="project" value="UniProtKB-UniRule"/>
</dbReference>
<comment type="caution">
    <text evidence="9">The sequence shown here is derived from an EMBL/GenBank/DDBJ whole genome shotgun (WGS) entry which is preliminary data.</text>
</comment>
<feature type="domain" description="Exoribonuclease phosphorolytic" evidence="8">
    <location>
        <begin position="159"/>
        <end position="224"/>
    </location>
</feature>
<organism evidence="9 10">
    <name type="scientific">Candidatus Jettenia ecosi</name>
    <dbReference type="NCBI Taxonomy" id="2494326"/>
    <lineage>
        <taxon>Bacteria</taxon>
        <taxon>Pseudomonadati</taxon>
        <taxon>Planctomycetota</taxon>
        <taxon>Candidatus Brocadiia</taxon>
        <taxon>Candidatus Brocadiales</taxon>
        <taxon>Candidatus Brocadiaceae</taxon>
        <taxon>Candidatus Jettenia</taxon>
    </lineage>
</organism>
<evidence type="ECO:0000313" key="9">
    <source>
        <dbReference type="EMBL" id="TLD42873.1"/>
    </source>
</evidence>
<sequence length="242" mass="26751">MRVDNREQDELRPIAMKRRFTKYAPGSVLIETGNTKVLCSASVEESVPPHIKNTGEGWITAEYSLLPGSTPIRVPRESTKGKVIGRTHEIQRFIGRSLRSIIDLAVLKERTIWIDCDVIQADGGTRTAAVTGSYIALMDAIQWLKGKNLIQENPVLSSIAAVSVGIVNNVVLLDLCYAEDAAAQVDMNVVMTGDGKFIEIQGTGEEYSFDDEQLAEMLKMAKKGICKITEIQKKVLEERVEI</sequence>
<keyword evidence="5" id="KW-0694">RNA-binding</keyword>
<evidence type="ECO:0000256" key="1">
    <source>
        <dbReference type="ARBA" id="ARBA00006678"/>
    </source>
</evidence>
<dbReference type="SUPFAM" id="SSF54211">
    <property type="entry name" value="Ribosomal protein S5 domain 2-like"/>
    <property type="match status" value="1"/>
</dbReference>
<dbReference type="Gene3D" id="3.30.230.70">
    <property type="entry name" value="GHMP Kinase, N-terminal domain"/>
    <property type="match status" value="1"/>
</dbReference>
<dbReference type="InterPro" id="IPR018336">
    <property type="entry name" value="RNase_PH_CS"/>
</dbReference>
<evidence type="ECO:0000256" key="5">
    <source>
        <dbReference type="ARBA" id="ARBA00022884"/>
    </source>
</evidence>
<reference evidence="9 10" key="1">
    <citation type="submission" date="2019-04" db="EMBL/GenBank/DDBJ databases">
        <title>Genome of a novel bacterium Candidatus Jettenia ecosi reconstructed from metagenome of an anammox bioreactor.</title>
        <authorList>
            <person name="Mardanov A.V."/>
            <person name="Beletsky A.V."/>
            <person name="Ravin N.V."/>
            <person name="Botchkova E.A."/>
            <person name="Litti Y.V."/>
            <person name="Nozhevnikova A.N."/>
        </authorList>
    </citation>
    <scope>NUCLEOTIDE SEQUENCE [LARGE SCALE GENOMIC DNA]</scope>
    <source>
        <strain evidence="9">J2</strain>
    </source>
</reference>
<keyword evidence="3 6" id="KW-0820">tRNA-binding</keyword>
<comment type="subunit">
    <text evidence="6">Homohexameric ring arranged as a trimer of dimers.</text>
</comment>
<dbReference type="HAMAP" id="MF_00564">
    <property type="entry name" value="RNase_PH"/>
    <property type="match status" value="1"/>
</dbReference>
<comment type="function">
    <text evidence="6">Phosphorolytic 3'-5' exoribonuclease that plays an important role in tRNA 3'-end maturation. Removes nucleotide residues following the 3'-CCA terminus of tRNAs; can also add nucleotides to the ends of RNA molecules by using nucleoside diphosphates as substrates, but this may not be physiologically important. Probably plays a role in initiation of 16S rRNA degradation (leading to ribosome degradation) during starvation.</text>
</comment>
<evidence type="ECO:0000256" key="6">
    <source>
        <dbReference type="HAMAP-Rule" id="MF_00564"/>
    </source>
</evidence>
<evidence type="ECO:0000256" key="3">
    <source>
        <dbReference type="ARBA" id="ARBA00022555"/>
    </source>
</evidence>
<dbReference type="InterPro" id="IPR015847">
    <property type="entry name" value="ExoRNase_PH_dom2"/>
</dbReference>
<accession>A0A533QDP3</accession>
<dbReference type="InterPro" id="IPR050080">
    <property type="entry name" value="RNase_PH"/>
</dbReference>
<dbReference type="InterPro" id="IPR002381">
    <property type="entry name" value="RNase_PH_bac-type"/>
</dbReference>
<evidence type="ECO:0000256" key="4">
    <source>
        <dbReference type="ARBA" id="ARBA00022694"/>
    </source>
</evidence>
<dbReference type="EC" id="2.7.7.56" evidence="6"/>
<dbReference type="GO" id="GO:0031125">
    <property type="term" value="P:rRNA 3'-end processing"/>
    <property type="evidence" value="ECO:0007669"/>
    <property type="project" value="UniProtKB-ARBA"/>
</dbReference>
<dbReference type="NCBIfam" id="TIGR01966">
    <property type="entry name" value="RNasePH"/>
    <property type="match status" value="1"/>
</dbReference>
<gene>
    <name evidence="6" type="primary">rph</name>
    <name evidence="9" type="ORF">JETT_0773</name>
</gene>
<dbReference type="GO" id="GO:0000175">
    <property type="term" value="F:3'-5'-RNA exonuclease activity"/>
    <property type="evidence" value="ECO:0007669"/>
    <property type="project" value="UniProtKB-UniRule"/>
</dbReference>
<dbReference type="FunFam" id="3.30.230.70:FF:000003">
    <property type="entry name" value="Ribonuclease PH"/>
    <property type="match status" value="1"/>
</dbReference>
<dbReference type="Pfam" id="PF03725">
    <property type="entry name" value="RNase_PH_C"/>
    <property type="match status" value="1"/>
</dbReference>
<dbReference type="GO" id="GO:0009022">
    <property type="term" value="F:tRNA nucleotidyltransferase activity"/>
    <property type="evidence" value="ECO:0007669"/>
    <property type="project" value="UniProtKB-UniRule"/>
</dbReference>
<evidence type="ECO:0000259" key="8">
    <source>
        <dbReference type="Pfam" id="PF03725"/>
    </source>
</evidence>
<dbReference type="PANTHER" id="PTHR11953">
    <property type="entry name" value="EXOSOME COMPLEX COMPONENT"/>
    <property type="match status" value="1"/>
</dbReference>
<dbReference type="AlphaFoldDB" id="A0A533QDP3"/>
<comment type="catalytic activity">
    <reaction evidence="6">
        <text>tRNA(n+1) + phosphate = tRNA(n) + a ribonucleoside 5'-diphosphate</text>
        <dbReference type="Rhea" id="RHEA:10628"/>
        <dbReference type="Rhea" id="RHEA-COMP:17343"/>
        <dbReference type="Rhea" id="RHEA-COMP:17344"/>
        <dbReference type="ChEBI" id="CHEBI:43474"/>
        <dbReference type="ChEBI" id="CHEBI:57930"/>
        <dbReference type="ChEBI" id="CHEBI:173114"/>
        <dbReference type="EC" id="2.7.7.56"/>
    </reaction>
</comment>
<keyword evidence="2 6" id="KW-0698">rRNA processing</keyword>
<dbReference type="PROSITE" id="PS01277">
    <property type="entry name" value="RIBONUCLEASE_PH"/>
    <property type="match status" value="1"/>
</dbReference>
<dbReference type="EMBL" id="SULG01000011">
    <property type="protein sequence ID" value="TLD42873.1"/>
    <property type="molecule type" value="Genomic_DNA"/>
</dbReference>
<evidence type="ECO:0000256" key="2">
    <source>
        <dbReference type="ARBA" id="ARBA00022552"/>
    </source>
</evidence>
<dbReference type="InterPro" id="IPR001247">
    <property type="entry name" value="ExoRNase_PH_dom1"/>
</dbReference>
<dbReference type="Proteomes" id="UP000319783">
    <property type="component" value="Unassembled WGS sequence"/>
</dbReference>
<dbReference type="GO" id="GO:0016075">
    <property type="term" value="P:rRNA catabolic process"/>
    <property type="evidence" value="ECO:0007669"/>
    <property type="project" value="UniProtKB-UniRule"/>
</dbReference>
<comment type="similarity">
    <text evidence="1 6">Belongs to the RNase PH family.</text>
</comment>
<feature type="binding site" evidence="6">
    <location>
        <begin position="124"/>
        <end position="126"/>
    </location>
    <ligand>
        <name>phosphate</name>
        <dbReference type="ChEBI" id="CHEBI:43474"/>
        <note>substrate</note>
    </ligand>
</feature>
<dbReference type="InterPro" id="IPR020568">
    <property type="entry name" value="Ribosomal_Su5_D2-typ_SF"/>
</dbReference>
<dbReference type="SUPFAM" id="SSF55666">
    <property type="entry name" value="Ribonuclease PH domain 2-like"/>
    <property type="match status" value="1"/>
</dbReference>
<dbReference type="InterPro" id="IPR027408">
    <property type="entry name" value="PNPase/RNase_PH_dom_sf"/>
</dbReference>
<dbReference type="GO" id="GO:0000049">
    <property type="term" value="F:tRNA binding"/>
    <property type="evidence" value="ECO:0007669"/>
    <property type="project" value="UniProtKB-UniRule"/>
</dbReference>